<evidence type="ECO:0000313" key="2">
    <source>
        <dbReference type="EMBL" id="KAJ5386936.1"/>
    </source>
</evidence>
<evidence type="ECO:0000259" key="1">
    <source>
        <dbReference type="Pfam" id="PF12417"/>
    </source>
</evidence>
<evidence type="ECO:0000313" key="3">
    <source>
        <dbReference type="Proteomes" id="UP001147747"/>
    </source>
</evidence>
<dbReference type="AlphaFoldDB" id="A0A9W9VPJ3"/>
<dbReference type="InterPro" id="IPR022137">
    <property type="entry name" value="Znf_prot_DUF3669"/>
</dbReference>
<feature type="domain" description="DUF3669" evidence="1">
    <location>
        <begin position="259"/>
        <end position="320"/>
    </location>
</feature>
<dbReference type="RefSeq" id="XP_056484734.1">
    <property type="nucleotide sequence ID" value="XM_056634114.1"/>
</dbReference>
<dbReference type="PANTHER" id="PTHR40780">
    <property type="entry name" value="DUF3669 DOMAIN-CONTAINING PROTEIN"/>
    <property type="match status" value="1"/>
</dbReference>
<keyword evidence="3" id="KW-1185">Reference proteome</keyword>
<dbReference type="Pfam" id="PF12417">
    <property type="entry name" value="DUF3669"/>
    <property type="match status" value="1"/>
</dbReference>
<dbReference type="Proteomes" id="UP001147747">
    <property type="component" value="Unassembled WGS sequence"/>
</dbReference>
<accession>A0A9W9VPJ3</accession>
<dbReference type="EMBL" id="JAPZBU010000009">
    <property type="protein sequence ID" value="KAJ5386936.1"/>
    <property type="molecule type" value="Genomic_DNA"/>
</dbReference>
<reference evidence="2" key="1">
    <citation type="submission" date="2022-12" db="EMBL/GenBank/DDBJ databases">
        <authorList>
            <person name="Petersen C."/>
        </authorList>
    </citation>
    <scope>NUCLEOTIDE SEQUENCE</scope>
    <source>
        <strain evidence="2">IBT 29677</strain>
    </source>
</reference>
<comment type="caution">
    <text evidence="2">The sequence shown here is derived from an EMBL/GenBank/DDBJ whole genome shotgun (WGS) entry which is preliminary data.</text>
</comment>
<organism evidence="2 3">
    <name type="scientific">Penicillium cosmopolitanum</name>
    <dbReference type="NCBI Taxonomy" id="1131564"/>
    <lineage>
        <taxon>Eukaryota</taxon>
        <taxon>Fungi</taxon>
        <taxon>Dikarya</taxon>
        <taxon>Ascomycota</taxon>
        <taxon>Pezizomycotina</taxon>
        <taxon>Eurotiomycetes</taxon>
        <taxon>Eurotiomycetidae</taxon>
        <taxon>Eurotiales</taxon>
        <taxon>Aspergillaceae</taxon>
        <taxon>Penicillium</taxon>
    </lineage>
</organism>
<gene>
    <name evidence="2" type="ORF">N7509_009477</name>
</gene>
<dbReference type="PANTHER" id="PTHR40780:SF3">
    <property type="entry name" value="DUF3669 DOMAIN-CONTAINING PROTEIN"/>
    <property type="match status" value="1"/>
</dbReference>
<dbReference type="OrthoDB" id="2993351at2759"/>
<sequence length="353" mass="40832">MSNHSTMTAESINYPKKWNKSTLRTIGQGFCGTVWASEKGPAYKREDGGPERSLQNDFKMHQRALQSLRKIPTIRIRIPACYAFIEAEDSKWWSENNQTFPPGFRTPCNLIQSQRIAPFSESVRILLISTYCPPKLAPEIMASEPNKDCLARLYLGRRRIQRSKYTSRFTAFSLRNFPLHLDQLETLGITRGDIEQYARVMADTLAMMHWVSEIDGNDIEFVLAPPSLDPCRKFQSRNLDRSMENGLKMESKVFGNHSLWVLDFDLCREITMDSNGVQQAAAAFWRNDPYYPRPGKEFKGDISLWNTFRENYLQKSMECINIGSREPEEAERRRSLSEQFICLVEQEGDARNE</sequence>
<reference evidence="2" key="2">
    <citation type="journal article" date="2023" name="IMA Fungus">
        <title>Comparative genomic study of the Penicillium genus elucidates a diverse pangenome and 15 lateral gene transfer events.</title>
        <authorList>
            <person name="Petersen C."/>
            <person name="Sorensen T."/>
            <person name="Nielsen M.R."/>
            <person name="Sondergaard T.E."/>
            <person name="Sorensen J.L."/>
            <person name="Fitzpatrick D.A."/>
            <person name="Frisvad J.C."/>
            <person name="Nielsen K.L."/>
        </authorList>
    </citation>
    <scope>NUCLEOTIDE SEQUENCE</scope>
    <source>
        <strain evidence="2">IBT 29677</strain>
    </source>
</reference>
<dbReference type="GeneID" id="81373094"/>
<name>A0A9W9VPJ3_9EURO</name>
<protein>
    <recommendedName>
        <fullName evidence="1">DUF3669 domain-containing protein</fullName>
    </recommendedName>
</protein>
<proteinExistence type="predicted"/>